<proteinExistence type="predicted"/>
<evidence type="ECO:0000313" key="3">
    <source>
        <dbReference type="Proteomes" id="UP001159363"/>
    </source>
</evidence>
<feature type="compositionally biased region" description="Basic and acidic residues" evidence="1">
    <location>
        <begin position="44"/>
        <end position="55"/>
    </location>
</feature>
<comment type="caution">
    <text evidence="2">The sequence shown here is derived from an EMBL/GenBank/DDBJ whole genome shotgun (WGS) entry which is preliminary data.</text>
</comment>
<name>A0ABQ9G9T0_9NEOP</name>
<feature type="region of interest" description="Disordered" evidence="1">
    <location>
        <begin position="44"/>
        <end position="65"/>
    </location>
</feature>
<keyword evidence="3" id="KW-1185">Reference proteome</keyword>
<accession>A0ABQ9G9T0</accession>
<sequence>MEQPGVHRRSESALKRLDLSKAGASANGELVVRAHPSDVLTHRHVDTRGCVERNSRSNGESSTKSRKLNIFNATRCFPRLGYCARASRHGEPGSITRPGHSGFSHVGIVTDDAAGLAGSRVGSPVSPCLFIPALFHTHLASPLVGSQDLDIPEKPADQCHRLTRFPYARIWGRSRRKSKQIHLGGSRVLGCSLVYDRPIMNAVKYRVVPGVVWTNRTMVSSNTDTNRTGVLAVVDVDKFGRRLCILSDDIQDGKKTIPDGEMSHLIEEVRSQFQSQLAAQVNVVHCAIIKGLITNNLQIEISTGGGTPSDTASSMTSKMYRPWSLIASLLLWRKAKPLLTALQNPSRHFETRHKRVNCDRVQGRAKREHSEEVTNITTNDYRNTLNIVRLVLQGRAAKCGHSKVKLYSGRAPIRRESALSLTLDVTESPLCCPNSEERARERECTTTHTRGHDCVVVTLLASHVSELGSIPADGVAPRYSYVEIVPDDAAGRRFFSEISKFPRPCSIFTLLYPQRLSKPRCREPPKHLLTHSPSMIGSDGLTTLMDSLF</sequence>
<gene>
    <name evidence="2" type="ORF">PR048_030755</name>
</gene>
<dbReference type="Proteomes" id="UP001159363">
    <property type="component" value="Chromosome 13"/>
</dbReference>
<dbReference type="EMBL" id="JARBHB010000014">
    <property type="protein sequence ID" value="KAJ8869185.1"/>
    <property type="molecule type" value="Genomic_DNA"/>
</dbReference>
<evidence type="ECO:0000313" key="2">
    <source>
        <dbReference type="EMBL" id="KAJ8869185.1"/>
    </source>
</evidence>
<organism evidence="2 3">
    <name type="scientific">Dryococelus australis</name>
    <dbReference type="NCBI Taxonomy" id="614101"/>
    <lineage>
        <taxon>Eukaryota</taxon>
        <taxon>Metazoa</taxon>
        <taxon>Ecdysozoa</taxon>
        <taxon>Arthropoda</taxon>
        <taxon>Hexapoda</taxon>
        <taxon>Insecta</taxon>
        <taxon>Pterygota</taxon>
        <taxon>Neoptera</taxon>
        <taxon>Polyneoptera</taxon>
        <taxon>Phasmatodea</taxon>
        <taxon>Verophasmatodea</taxon>
        <taxon>Anareolatae</taxon>
        <taxon>Phasmatidae</taxon>
        <taxon>Eurycanthinae</taxon>
        <taxon>Dryococelus</taxon>
    </lineage>
</organism>
<evidence type="ECO:0000256" key="1">
    <source>
        <dbReference type="SAM" id="MobiDB-lite"/>
    </source>
</evidence>
<protein>
    <submittedName>
        <fullName evidence="2">Uncharacterized protein</fullName>
    </submittedName>
</protein>
<reference evidence="2 3" key="1">
    <citation type="submission" date="2023-02" db="EMBL/GenBank/DDBJ databases">
        <title>LHISI_Scaffold_Assembly.</title>
        <authorList>
            <person name="Stuart O.P."/>
            <person name="Cleave R."/>
            <person name="Magrath M.J.L."/>
            <person name="Mikheyev A.S."/>
        </authorList>
    </citation>
    <scope>NUCLEOTIDE SEQUENCE [LARGE SCALE GENOMIC DNA]</scope>
    <source>
        <strain evidence="2">Daus_M_001</strain>
        <tissue evidence="2">Leg muscle</tissue>
    </source>
</reference>